<feature type="region of interest" description="Disordered" evidence="1">
    <location>
        <begin position="396"/>
        <end position="424"/>
    </location>
</feature>
<feature type="domain" description="DUF6533" evidence="3">
    <location>
        <begin position="31"/>
        <end position="74"/>
    </location>
</feature>
<dbReference type="InterPro" id="IPR045340">
    <property type="entry name" value="DUF6533"/>
</dbReference>
<protein>
    <recommendedName>
        <fullName evidence="3">DUF6533 domain-containing protein</fullName>
    </recommendedName>
</protein>
<evidence type="ECO:0000259" key="3">
    <source>
        <dbReference type="Pfam" id="PF20151"/>
    </source>
</evidence>
<feature type="transmembrane region" description="Helical" evidence="2">
    <location>
        <begin position="258"/>
        <end position="278"/>
    </location>
</feature>
<proteinExistence type="predicted"/>
<feature type="transmembrane region" description="Helical" evidence="2">
    <location>
        <begin position="67"/>
        <end position="86"/>
    </location>
</feature>
<feature type="transmembrane region" description="Helical" evidence="2">
    <location>
        <begin position="106"/>
        <end position="126"/>
    </location>
</feature>
<accession>A0A4Q9PFW1</accession>
<evidence type="ECO:0000256" key="2">
    <source>
        <dbReference type="SAM" id="Phobius"/>
    </source>
</evidence>
<feature type="transmembrane region" description="Helical" evidence="2">
    <location>
        <begin position="232"/>
        <end position="252"/>
    </location>
</feature>
<keyword evidence="2" id="KW-0812">Transmembrane</keyword>
<feature type="transmembrane region" description="Helical" evidence="2">
    <location>
        <begin position="133"/>
        <end position="157"/>
    </location>
</feature>
<dbReference type="EMBL" id="ML145205">
    <property type="protein sequence ID" value="TBU53768.1"/>
    <property type="molecule type" value="Genomic_DNA"/>
</dbReference>
<feature type="compositionally biased region" description="Basic and acidic residues" evidence="1">
    <location>
        <begin position="411"/>
        <end position="421"/>
    </location>
</feature>
<name>A0A4Q9PFW1_9APHY</name>
<feature type="transmembrane region" description="Helical" evidence="2">
    <location>
        <begin position="185"/>
        <end position="205"/>
    </location>
</feature>
<keyword evidence="2" id="KW-1133">Transmembrane helix</keyword>
<dbReference type="EMBL" id="ML143407">
    <property type="protein sequence ID" value="TBU30221.1"/>
    <property type="molecule type" value="Genomic_DNA"/>
</dbReference>
<reference evidence="5 6" key="1">
    <citation type="submission" date="2019-01" db="EMBL/GenBank/DDBJ databases">
        <title>Draft genome sequences of three monokaryotic isolates of the white-rot basidiomycete fungus Dichomitus squalens.</title>
        <authorList>
            <consortium name="DOE Joint Genome Institute"/>
            <person name="Lopez S.C."/>
            <person name="Andreopoulos B."/>
            <person name="Pangilinan J."/>
            <person name="Lipzen A."/>
            <person name="Riley R."/>
            <person name="Ahrendt S."/>
            <person name="Ng V."/>
            <person name="Barry K."/>
            <person name="Daum C."/>
            <person name="Grigoriev I.V."/>
            <person name="Hilden K.S."/>
            <person name="Makela M.R."/>
            <person name="de Vries R.P."/>
        </authorList>
    </citation>
    <scope>NUCLEOTIDE SEQUENCE [LARGE SCALE GENOMIC DNA]</scope>
    <source>
        <strain evidence="5 6">CBS 464.89</strain>
        <strain evidence="4">OM18370.1</strain>
    </source>
</reference>
<sequence>MADQPSQLAEALHELHELVTSVRNVRATQLVSFVTATIVIYDYIVCMEREIELIWKKRWSVIKLAFLWHRYFGVACVLFQVYAFNSPIINDEVIAGSCTFWFYWETWGYCGILFTSEAVLLLWIYVVYNKNKWILALTGICYIAEITSVVSILTISFEHFEARAFHANPNVDFCFLHVESPFPLLWVPILAYDSLLLLLFVYRGCAGMTSTRGWRWAYTYDGLLDMIYRHSLLNFLAIFASYLACALIWMTSSDIGTYQAPVAFALSLSITNCTRLLLNIRRAYYSGVGDPILFNIRDLPATGANTPVAIDLPLHVPVSPLAESSAISAFTSLSETTLREATVTPTSTLCAPSASPLGSERVPSVSPLGSGRVALGRQREAANGRTLAPTPVSLSTATSAETLRPPAAPRHAHEYPRESTRVEVSQGNTRTVYVSGEVDLDWWHVELREMRASPDVSFGQAV</sequence>
<gene>
    <name evidence="5" type="ORF">BD310DRAFT_829446</name>
    <name evidence="4" type="ORF">BD311DRAFT_659521</name>
</gene>
<dbReference type="OrthoDB" id="3038503at2759"/>
<dbReference type="STRING" id="114155.A0A4Q9PFW1"/>
<organism evidence="5 6">
    <name type="scientific">Dichomitus squalens</name>
    <dbReference type="NCBI Taxonomy" id="114155"/>
    <lineage>
        <taxon>Eukaryota</taxon>
        <taxon>Fungi</taxon>
        <taxon>Dikarya</taxon>
        <taxon>Basidiomycota</taxon>
        <taxon>Agaricomycotina</taxon>
        <taxon>Agaricomycetes</taxon>
        <taxon>Polyporales</taxon>
        <taxon>Polyporaceae</taxon>
        <taxon>Dichomitus</taxon>
    </lineage>
</organism>
<dbReference type="AlphaFoldDB" id="A0A4Q9PFW1"/>
<feature type="transmembrane region" description="Helical" evidence="2">
    <location>
        <begin position="27"/>
        <end position="46"/>
    </location>
</feature>
<evidence type="ECO:0000313" key="5">
    <source>
        <dbReference type="EMBL" id="TBU53768.1"/>
    </source>
</evidence>
<evidence type="ECO:0000256" key="1">
    <source>
        <dbReference type="SAM" id="MobiDB-lite"/>
    </source>
</evidence>
<dbReference type="Pfam" id="PF20151">
    <property type="entry name" value="DUF6533"/>
    <property type="match status" value="1"/>
</dbReference>
<keyword evidence="2" id="KW-0472">Membrane</keyword>
<dbReference type="Proteomes" id="UP000292082">
    <property type="component" value="Unassembled WGS sequence"/>
</dbReference>
<dbReference type="Proteomes" id="UP000292957">
    <property type="component" value="Unassembled WGS sequence"/>
</dbReference>
<evidence type="ECO:0000313" key="4">
    <source>
        <dbReference type="EMBL" id="TBU30221.1"/>
    </source>
</evidence>
<evidence type="ECO:0000313" key="6">
    <source>
        <dbReference type="Proteomes" id="UP000292082"/>
    </source>
</evidence>
<keyword evidence="6" id="KW-1185">Reference proteome</keyword>